<reference evidence="7 8" key="1">
    <citation type="submission" date="2018-08" db="EMBL/GenBank/DDBJ databases">
        <title>A genome reference for cultivated species of the human gut microbiota.</title>
        <authorList>
            <person name="Zou Y."/>
            <person name="Xue W."/>
            <person name="Luo G."/>
        </authorList>
    </citation>
    <scope>NUCLEOTIDE SEQUENCE [LARGE SCALE GENOMIC DNA]</scope>
    <source>
        <strain evidence="7 8">AF48-16</strain>
    </source>
</reference>
<evidence type="ECO:0000313" key="8">
    <source>
        <dbReference type="Proteomes" id="UP000286288"/>
    </source>
</evidence>
<dbReference type="AlphaFoldDB" id="A0A1L8SF87"/>
<reference evidence="5 9" key="2">
    <citation type="submission" date="2023-03" db="EMBL/GenBank/DDBJ databases">
        <authorList>
            <person name="Shen W."/>
            <person name="Cai J."/>
        </authorList>
    </citation>
    <scope>NUCLEOTIDE SEQUENCE [LARGE SCALE GENOMIC DNA]</scope>
    <source>
        <strain evidence="6 9">B516</strain>
        <strain evidence="5">K72-2</strain>
    </source>
</reference>
<dbReference type="GO" id="GO:0003700">
    <property type="term" value="F:DNA-binding transcription factor activity"/>
    <property type="evidence" value="ECO:0007669"/>
    <property type="project" value="InterPro"/>
</dbReference>
<dbReference type="GO" id="GO:0003677">
    <property type="term" value="F:DNA binding"/>
    <property type="evidence" value="ECO:0007669"/>
    <property type="project" value="UniProtKB-KW"/>
</dbReference>
<dbReference type="SMART" id="SM00345">
    <property type="entry name" value="HTH_GNTR"/>
    <property type="match status" value="1"/>
</dbReference>
<keyword evidence="3" id="KW-0804">Transcription</keyword>
<dbReference type="InterPro" id="IPR036390">
    <property type="entry name" value="WH_DNA-bd_sf"/>
</dbReference>
<organism evidence="7 8">
    <name type="scientific">Enterococcus casseliflavus</name>
    <name type="common">Enterococcus flavescens</name>
    <dbReference type="NCBI Taxonomy" id="37734"/>
    <lineage>
        <taxon>Bacteria</taxon>
        <taxon>Bacillati</taxon>
        <taxon>Bacillota</taxon>
        <taxon>Bacilli</taxon>
        <taxon>Lactobacillales</taxon>
        <taxon>Enterococcaceae</taxon>
        <taxon>Enterococcus</taxon>
    </lineage>
</organism>
<dbReference type="PANTHER" id="PTHR44846">
    <property type="entry name" value="MANNOSYL-D-GLYCERATE TRANSPORT/METABOLISM SYSTEM REPRESSOR MNGR-RELATED"/>
    <property type="match status" value="1"/>
</dbReference>
<name>A0A1L8SF87_ENTCA</name>
<dbReference type="SUPFAM" id="SSF64288">
    <property type="entry name" value="Chorismate lyase-like"/>
    <property type="match status" value="1"/>
</dbReference>
<dbReference type="InterPro" id="IPR050679">
    <property type="entry name" value="Bact_HTH_transcr_reg"/>
</dbReference>
<dbReference type="EMBL" id="JARQDV010000001">
    <property type="protein sequence ID" value="MDT2963038.1"/>
    <property type="molecule type" value="Genomic_DNA"/>
</dbReference>
<dbReference type="InterPro" id="IPR028978">
    <property type="entry name" value="Chorismate_lyase_/UTRA_dom_sf"/>
</dbReference>
<dbReference type="OrthoDB" id="457376at2"/>
<dbReference type="CDD" id="cd07377">
    <property type="entry name" value="WHTH_GntR"/>
    <property type="match status" value="1"/>
</dbReference>
<evidence type="ECO:0000313" key="7">
    <source>
        <dbReference type="EMBL" id="RHK05669.1"/>
    </source>
</evidence>
<dbReference type="PROSITE" id="PS50949">
    <property type="entry name" value="HTH_GNTR"/>
    <property type="match status" value="1"/>
</dbReference>
<dbReference type="Pfam" id="PF00392">
    <property type="entry name" value="GntR"/>
    <property type="match status" value="1"/>
</dbReference>
<dbReference type="Proteomes" id="UP001253851">
    <property type="component" value="Unassembled WGS sequence"/>
</dbReference>
<protein>
    <submittedName>
        <fullName evidence="7">GntR family transcriptional regulator</fullName>
    </submittedName>
</protein>
<dbReference type="Gene3D" id="3.40.1410.10">
    <property type="entry name" value="Chorismate lyase-like"/>
    <property type="match status" value="1"/>
</dbReference>
<evidence type="ECO:0000259" key="4">
    <source>
        <dbReference type="PROSITE" id="PS50949"/>
    </source>
</evidence>
<accession>A0A1L8SF87</accession>
<dbReference type="InterPro" id="IPR011663">
    <property type="entry name" value="UTRA"/>
</dbReference>
<dbReference type="Pfam" id="PF07702">
    <property type="entry name" value="UTRA"/>
    <property type="match status" value="1"/>
</dbReference>
<keyword evidence="2" id="KW-0238">DNA-binding</keyword>
<dbReference type="PRINTS" id="PR00035">
    <property type="entry name" value="HTHGNTR"/>
</dbReference>
<evidence type="ECO:0000313" key="5">
    <source>
        <dbReference type="EMBL" id="MDT2963038.1"/>
    </source>
</evidence>
<sequence>MKRKHILYRDVADKLKEDIMSGRYPIGSFLPTETELEATFNVSKITVRKAIELLAADEYVEKRSGRGTTVLSNRPYNKLSKGTTFSQLLEKTGKEYTKKNLSYELVELAPEHPAYSLMGKEVMRLRRMYYFDHQPFIYYEYHLPKQLKGTSIEVFEEKSLYRLLDEHRMIIDRFQDAFVATTLTEEQQKFMITPEVAALKRTRYSYDLQGEVVEYTEGIYNTALHPYMIEFEA</sequence>
<dbReference type="EMBL" id="QRMZ01000016">
    <property type="protein sequence ID" value="RHK05669.1"/>
    <property type="molecule type" value="Genomic_DNA"/>
</dbReference>
<dbReference type="SMART" id="SM00866">
    <property type="entry name" value="UTRA"/>
    <property type="match status" value="1"/>
</dbReference>
<dbReference type="Gene3D" id="1.10.10.10">
    <property type="entry name" value="Winged helix-like DNA-binding domain superfamily/Winged helix DNA-binding domain"/>
    <property type="match status" value="1"/>
</dbReference>
<dbReference type="SUPFAM" id="SSF46785">
    <property type="entry name" value="Winged helix' DNA-binding domain"/>
    <property type="match status" value="1"/>
</dbReference>
<gene>
    <name evidence="7" type="ORF">DW084_12035</name>
    <name evidence="5" type="ORF">P7I32_00345</name>
    <name evidence="6" type="ORF">P7I34_10560</name>
</gene>
<evidence type="ECO:0000256" key="3">
    <source>
        <dbReference type="ARBA" id="ARBA00023163"/>
    </source>
</evidence>
<proteinExistence type="predicted"/>
<dbReference type="EMBL" id="JARQDZ010000004">
    <property type="protein sequence ID" value="MDT2983107.1"/>
    <property type="molecule type" value="Genomic_DNA"/>
</dbReference>
<keyword evidence="1" id="KW-0805">Transcription regulation</keyword>
<dbReference type="GO" id="GO:0045892">
    <property type="term" value="P:negative regulation of DNA-templated transcription"/>
    <property type="evidence" value="ECO:0007669"/>
    <property type="project" value="TreeGrafter"/>
</dbReference>
<evidence type="ECO:0000313" key="6">
    <source>
        <dbReference type="EMBL" id="MDT2983107.1"/>
    </source>
</evidence>
<dbReference type="GeneID" id="91575577"/>
<evidence type="ECO:0000256" key="2">
    <source>
        <dbReference type="ARBA" id="ARBA00023125"/>
    </source>
</evidence>
<evidence type="ECO:0000256" key="1">
    <source>
        <dbReference type="ARBA" id="ARBA00023015"/>
    </source>
</evidence>
<dbReference type="InterPro" id="IPR036388">
    <property type="entry name" value="WH-like_DNA-bd_sf"/>
</dbReference>
<dbReference type="Proteomes" id="UP001268896">
    <property type="component" value="Unassembled WGS sequence"/>
</dbReference>
<dbReference type="Proteomes" id="UP000286288">
    <property type="component" value="Unassembled WGS sequence"/>
</dbReference>
<dbReference type="PANTHER" id="PTHR44846:SF1">
    <property type="entry name" value="MANNOSYL-D-GLYCERATE TRANSPORT_METABOLISM SYSTEM REPRESSOR MNGR-RELATED"/>
    <property type="match status" value="1"/>
</dbReference>
<dbReference type="InterPro" id="IPR000524">
    <property type="entry name" value="Tscrpt_reg_HTH_GntR"/>
</dbReference>
<dbReference type="RefSeq" id="WP_005232219.1">
    <property type="nucleotide sequence ID" value="NZ_BAAAXK010000048.1"/>
</dbReference>
<comment type="caution">
    <text evidence="7">The sequence shown here is derived from an EMBL/GenBank/DDBJ whole genome shotgun (WGS) entry which is preliminary data.</text>
</comment>
<evidence type="ECO:0000313" key="9">
    <source>
        <dbReference type="Proteomes" id="UP001253851"/>
    </source>
</evidence>
<feature type="domain" description="HTH gntR-type" evidence="4">
    <location>
        <begin position="5"/>
        <end position="73"/>
    </location>
</feature>